<protein>
    <recommendedName>
        <fullName evidence="4">Myb-like domain-containing protein</fullName>
    </recommendedName>
</protein>
<organism evidence="2 3">
    <name type="scientific">Ascoidea rubescens DSM 1968</name>
    <dbReference type="NCBI Taxonomy" id="1344418"/>
    <lineage>
        <taxon>Eukaryota</taxon>
        <taxon>Fungi</taxon>
        <taxon>Dikarya</taxon>
        <taxon>Ascomycota</taxon>
        <taxon>Saccharomycotina</taxon>
        <taxon>Saccharomycetes</taxon>
        <taxon>Ascoideaceae</taxon>
        <taxon>Ascoidea</taxon>
    </lineage>
</organism>
<accession>A0A1D2VJL7</accession>
<evidence type="ECO:0000313" key="2">
    <source>
        <dbReference type="EMBL" id="ODV61802.1"/>
    </source>
</evidence>
<dbReference type="RefSeq" id="XP_020048109.1">
    <property type="nucleotide sequence ID" value="XM_020194470.1"/>
</dbReference>
<name>A0A1D2VJL7_9ASCO</name>
<evidence type="ECO:0008006" key="4">
    <source>
        <dbReference type="Google" id="ProtNLM"/>
    </source>
</evidence>
<evidence type="ECO:0000313" key="3">
    <source>
        <dbReference type="Proteomes" id="UP000095038"/>
    </source>
</evidence>
<feature type="compositionally biased region" description="Polar residues" evidence="1">
    <location>
        <begin position="42"/>
        <end position="63"/>
    </location>
</feature>
<feature type="compositionally biased region" description="Low complexity" evidence="1">
    <location>
        <begin position="325"/>
        <end position="356"/>
    </location>
</feature>
<feature type="compositionally biased region" description="Low complexity" evidence="1">
    <location>
        <begin position="268"/>
        <end position="285"/>
    </location>
</feature>
<feature type="compositionally biased region" description="Low complexity" evidence="1">
    <location>
        <begin position="64"/>
        <end position="78"/>
    </location>
</feature>
<evidence type="ECO:0000256" key="1">
    <source>
        <dbReference type="SAM" id="MobiDB-lite"/>
    </source>
</evidence>
<dbReference type="EMBL" id="KV454478">
    <property type="protein sequence ID" value="ODV61802.1"/>
    <property type="molecule type" value="Genomic_DNA"/>
</dbReference>
<dbReference type="STRING" id="1344418.A0A1D2VJL7"/>
<feature type="compositionally biased region" description="Polar residues" evidence="1">
    <location>
        <begin position="286"/>
        <end position="324"/>
    </location>
</feature>
<keyword evidence="3" id="KW-1185">Reference proteome</keyword>
<feature type="compositionally biased region" description="Polar residues" evidence="1">
    <location>
        <begin position="249"/>
        <end position="267"/>
    </location>
</feature>
<reference evidence="3" key="1">
    <citation type="submission" date="2016-05" db="EMBL/GenBank/DDBJ databases">
        <title>Comparative genomics of biotechnologically important yeasts.</title>
        <authorList>
            <consortium name="DOE Joint Genome Institute"/>
            <person name="Riley R."/>
            <person name="Haridas S."/>
            <person name="Wolfe K.H."/>
            <person name="Lopes M.R."/>
            <person name="Hittinger C.T."/>
            <person name="Goker M."/>
            <person name="Salamov A."/>
            <person name="Wisecaver J."/>
            <person name="Long T.M."/>
            <person name="Aerts A.L."/>
            <person name="Barry K."/>
            <person name="Choi C."/>
            <person name="Clum A."/>
            <person name="Coughlan A.Y."/>
            <person name="Deshpande S."/>
            <person name="Douglass A.P."/>
            <person name="Hanson S.J."/>
            <person name="Klenk H.-P."/>
            <person name="Labutti K."/>
            <person name="Lapidus A."/>
            <person name="Lindquist E."/>
            <person name="Lipzen A."/>
            <person name="Meier-Kolthoff J.P."/>
            <person name="Ohm R.A."/>
            <person name="Otillar R.P."/>
            <person name="Pangilinan J."/>
            <person name="Peng Y."/>
            <person name="Rokas A."/>
            <person name="Rosa C.A."/>
            <person name="Scheuner C."/>
            <person name="Sibirny A.A."/>
            <person name="Slot J.C."/>
            <person name="Stielow J.B."/>
            <person name="Sun H."/>
            <person name="Kurtzman C.P."/>
            <person name="Blackwell M."/>
            <person name="Grigoriev I.V."/>
            <person name="Jeffries T.W."/>
        </authorList>
    </citation>
    <scope>NUCLEOTIDE SEQUENCE [LARGE SCALE GENOMIC DNA]</scope>
    <source>
        <strain evidence="3">DSM 1968</strain>
    </source>
</reference>
<feature type="region of interest" description="Disordered" evidence="1">
    <location>
        <begin position="1"/>
        <end position="29"/>
    </location>
</feature>
<gene>
    <name evidence="2" type="ORF">ASCRUDRAFT_80194</name>
</gene>
<dbReference type="OrthoDB" id="2350934at2759"/>
<dbReference type="AlphaFoldDB" id="A0A1D2VJL7"/>
<dbReference type="GeneID" id="30968106"/>
<dbReference type="InParanoid" id="A0A1D2VJL7"/>
<feature type="region of interest" description="Disordered" evidence="1">
    <location>
        <begin position="42"/>
        <end position="83"/>
    </location>
</feature>
<proteinExistence type="predicted"/>
<sequence length="410" mass="45348">MLSTRSTNPMPMYSTPSLTPSISTNNTNQNIQSDLFRKPTSNSIARISFPTNSKNLSSTFDPTNQNSNQNSNQSSNQNTIFNTPSKNNIAERLASLLPAPPLSFAQIRNEALQPQPSRRARRRSKYTAEQDELIVSLKKGGRSWVDIAELTGVGNFLAARNRYQVLIGQQGGGAAAWGTDDANALQALLDEGETEKWKFISREIQKATGKLFTDKQCQKIVRELFWKDSKTFGITEESVEQYYNEIKSRNGNSSNQNTHSATRHQSVQSQSQPQLQPQLQLQPQSHTHVQVQAQRLRQNVPPQMQISNSNNLNQNGYLSYFNDQSSNPNSNSNNPSNFSSFSTTTAGTTTSSTNNTDSFYSMPPPPHPQNLYSSTTSHYPYSNPAVSTASNSGGALLSTGFAFSNIDEQN</sequence>
<dbReference type="Proteomes" id="UP000095038">
    <property type="component" value="Unassembled WGS sequence"/>
</dbReference>
<feature type="region of interest" description="Disordered" evidence="1">
    <location>
        <begin position="248"/>
        <end position="376"/>
    </location>
</feature>